<keyword evidence="5" id="KW-0699">rRNA-binding</keyword>
<dbReference type="GO" id="GO:1990904">
    <property type="term" value="C:ribonucleoprotein complex"/>
    <property type="evidence" value="ECO:0007669"/>
    <property type="project" value="UniProtKB-KW"/>
</dbReference>
<dbReference type="KEGG" id="ahk:NCTC10172_00942"/>
<dbReference type="NCBIfam" id="NF000955">
    <property type="entry name" value="PRK00099.1-1"/>
    <property type="match status" value="1"/>
</dbReference>
<comment type="function">
    <text evidence="5">Forms part of the ribosomal stalk, playing a central role in the interaction of the ribosome with GTP-bound translation factors.</text>
</comment>
<dbReference type="InterPro" id="IPR022973">
    <property type="entry name" value="Ribosomal_uL10_bac"/>
</dbReference>
<comment type="subunit">
    <text evidence="5">Part of the ribosomal stalk of the 50S ribosomal subunit. The N-terminus interacts with L11 and the large rRNA to form the base of the stalk. The C-terminus forms an elongated spine to which L12 dimers bind in a sequential fashion forming a multimeric L10(L12)X complex.</text>
</comment>
<dbReference type="EMBL" id="LR215050">
    <property type="protein sequence ID" value="VEU82916.1"/>
    <property type="molecule type" value="Genomic_DNA"/>
</dbReference>
<dbReference type="RefSeq" id="WP_035368563.1">
    <property type="nucleotide sequence ID" value="NZ_LR215050.1"/>
</dbReference>
<dbReference type="InterPro" id="IPR043141">
    <property type="entry name" value="Ribosomal_uL10-like_sf"/>
</dbReference>
<dbReference type="PANTHER" id="PTHR11560">
    <property type="entry name" value="39S RIBOSOMAL PROTEIN L10, MITOCHONDRIAL"/>
    <property type="match status" value="1"/>
</dbReference>
<evidence type="ECO:0000256" key="1">
    <source>
        <dbReference type="ARBA" id="ARBA00008889"/>
    </source>
</evidence>
<evidence type="ECO:0000256" key="4">
    <source>
        <dbReference type="ARBA" id="ARBA00035202"/>
    </source>
</evidence>
<dbReference type="GO" id="GO:0006412">
    <property type="term" value="P:translation"/>
    <property type="evidence" value="ECO:0007669"/>
    <property type="project" value="UniProtKB-UniRule"/>
</dbReference>
<protein>
    <recommendedName>
        <fullName evidence="4 5">Large ribosomal subunit protein uL10</fullName>
    </recommendedName>
</protein>
<evidence type="ECO:0000256" key="2">
    <source>
        <dbReference type="ARBA" id="ARBA00022980"/>
    </source>
</evidence>
<name>A0A449BKC5_9MOLU</name>
<proteinExistence type="inferred from homology"/>
<dbReference type="AlphaFoldDB" id="A0A449BKC5"/>
<gene>
    <name evidence="5 6" type="primary">rplJ</name>
    <name evidence="6" type="ORF">NCTC10172_00942</name>
</gene>
<keyword evidence="3 5" id="KW-0687">Ribonucleoprotein</keyword>
<reference evidence="6 7" key="1">
    <citation type="submission" date="2019-01" db="EMBL/GenBank/DDBJ databases">
        <authorList>
            <consortium name="Pathogen Informatics"/>
        </authorList>
    </citation>
    <scope>NUCLEOTIDE SEQUENCE [LARGE SCALE GENOMIC DNA]</scope>
    <source>
        <strain evidence="6 7">NCTC10172</strain>
    </source>
</reference>
<evidence type="ECO:0000256" key="3">
    <source>
        <dbReference type="ARBA" id="ARBA00023274"/>
    </source>
</evidence>
<dbReference type="HAMAP" id="MF_00362">
    <property type="entry name" value="Ribosomal_uL10"/>
    <property type="match status" value="1"/>
</dbReference>
<dbReference type="Gene3D" id="3.30.70.1730">
    <property type="match status" value="1"/>
</dbReference>
<dbReference type="CDD" id="cd05797">
    <property type="entry name" value="Ribosomal_L10"/>
    <property type="match status" value="1"/>
</dbReference>
<accession>A0A449BKC5</accession>
<dbReference type="InterPro" id="IPR001790">
    <property type="entry name" value="Ribosomal_uL10"/>
</dbReference>
<evidence type="ECO:0000256" key="5">
    <source>
        <dbReference type="HAMAP-Rule" id="MF_00362"/>
    </source>
</evidence>
<keyword evidence="5" id="KW-0694">RNA-binding</keyword>
<dbReference type="Pfam" id="PF00466">
    <property type="entry name" value="Ribosomal_L10"/>
    <property type="match status" value="1"/>
</dbReference>
<keyword evidence="7" id="KW-1185">Reference proteome</keyword>
<dbReference type="GO" id="GO:0070180">
    <property type="term" value="F:large ribosomal subunit rRNA binding"/>
    <property type="evidence" value="ECO:0007669"/>
    <property type="project" value="UniProtKB-UniRule"/>
</dbReference>
<comment type="similarity">
    <text evidence="1 5">Belongs to the universal ribosomal protein uL10 family.</text>
</comment>
<evidence type="ECO:0000313" key="6">
    <source>
        <dbReference type="EMBL" id="VEU82916.1"/>
    </source>
</evidence>
<sequence length="163" mass="17409">MQKAIIARKAEDVKVLTEKFAMAKTVVVFEYAGLDVAAFTKLRIDLHKQNIDVKVYKNNITRRAAELAGFGALNDSLVGPLAVAISYDDVVAPAKSVADFAKTNKTVVIRSGVIEKEVVGAAEINALANLPSRETLLTQLAAGLLMPVKELAVGLNMLTEGSN</sequence>
<dbReference type="SUPFAM" id="SSF160369">
    <property type="entry name" value="Ribosomal protein L10-like"/>
    <property type="match status" value="1"/>
</dbReference>
<dbReference type="Proteomes" id="UP000290909">
    <property type="component" value="Chromosome"/>
</dbReference>
<dbReference type="GO" id="GO:0005840">
    <property type="term" value="C:ribosome"/>
    <property type="evidence" value="ECO:0007669"/>
    <property type="project" value="UniProtKB-KW"/>
</dbReference>
<dbReference type="STRING" id="1408416.GCA_000702765_00380"/>
<evidence type="ECO:0000313" key="7">
    <source>
        <dbReference type="Proteomes" id="UP000290909"/>
    </source>
</evidence>
<keyword evidence="2 5" id="KW-0689">Ribosomal protein</keyword>
<dbReference type="InterPro" id="IPR047865">
    <property type="entry name" value="Ribosomal_uL10_bac_type"/>
</dbReference>
<organism evidence="6 7">
    <name type="scientific">Acholeplasma hippikon</name>
    <dbReference type="NCBI Taxonomy" id="264636"/>
    <lineage>
        <taxon>Bacteria</taxon>
        <taxon>Bacillati</taxon>
        <taxon>Mycoplasmatota</taxon>
        <taxon>Mollicutes</taxon>
        <taxon>Acholeplasmatales</taxon>
        <taxon>Acholeplasmataceae</taxon>
        <taxon>Acholeplasma</taxon>
    </lineage>
</organism>